<dbReference type="Proteomes" id="UP000193411">
    <property type="component" value="Unassembled WGS sequence"/>
</dbReference>
<sequence>MEAVDVESRPPPSLRECWDGLIDGTERLDVVDFDSLIPAPWMRALVANGEKRVGLLCTGDCTTKCVDHGKAAIIIPWQKIKGIRILKHEAKRALVTMIIRQESADIGVCTRGSMPDSCSSVLQLRVRMTSLGGLDVSCLCLVHFIVVIHVHIYLLSFLCSPLS</sequence>
<keyword evidence="1" id="KW-0472">Membrane</keyword>
<comment type="caution">
    <text evidence="2">The sequence shown here is derived from an EMBL/GenBank/DDBJ whole genome shotgun (WGS) entry which is preliminary data.</text>
</comment>
<reference evidence="2 3" key="1">
    <citation type="submission" date="2016-07" db="EMBL/GenBank/DDBJ databases">
        <title>Pervasive Adenine N6-methylation of Active Genes in Fungi.</title>
        <authorList>
            <consortium name="DOE Joint Genome Institute"/>
            <person name="Mondo S.J."/>
            <person name="Dannebaum R.O."/>
            <person name="Kuo R.C."/>
            <person name="Labutti K."/>
            <person name="Haridas S."/>
            <person name="Kuo A."/>
            <person name="Salamov A."/>
            <person name="Ahrendt S.R."/>
            <person name="Lipzen A."/>
            <person name="Sullivan W."/>
            <person name="Andreopoulos W.B."/>
            <person name="Clum A."/>
            <person name="Lindquist E."/>
            <person name="Daum C."/>
            <person name="Ramamoorthy G.K."/>
            <person name="Gryganskyi A."/>
            <person name="Culley D."/>
            <person name="Magnuson J.K."/>
            <person name="James T.Y."/>
            <person name="O'Malley M.A."/>
            <person name="Stajich J.E."/>
            <person name="Spatafora J.W."/>
            <person name="Visel A."/>
            <person name="Grigoriev I.V."/>
        </authorList>
    </citation>
    <scope>NUCLEOTIDE SEQUENCE [LARGE SCALE GENOMIC DNA]</scope>
    <source>
        <strain evidence="2 3">PL171</strain>
    </source>
</reference>
<proteinExistence type="predicted"/>
<name>A0A1Y2HQ98_9FUNG</name>
<evidence type="ECO:0000313" key="3">
    <source>
        <dbReference type="Proteomes" id="UP000193411"/>
    </source>
</evidence>
<feature type="transmembrane region" description="Helical" evidence="1">
    <location>
        <begin position="134"/>
        <end position="154"/>
    </location>
</feature>
<protein>
    <submittedName>
        <fullName evidence="2">Uncharacterized protein</fullName>
    </submittedName>
</protein>
<evidence type="ECO:0000256" key="1">
    <source>
        <dbReference type="SAM" id="Phobius"/>
    </source>
</evidence>
<organism evidence="2 3">
    <name type="scientific">Catenaria anguillulae PL171</name>
    <dbReference type="NCBI Taxonomy" id="765915"/>
    <lineage>
        <taxon>Eukaryota</taxon>
        <taxon>Fungi</taxon>
        <taxon>Fungi incertae sedis</taxon>
        <taxon>Blastocladiomycota</taxon>
        <taxon>Blastocladiomycetes</taxon>
        <taxon>Blastocladiales</taxon>
        <taxon>Catenariaceae</taxon>
        <taxon>Catenaria</taxon>
    </lineage>
</organism>
<accession>A0A1Y2HQ98</accession>
<evidence type="ECO:0000313" key="2">
    <source>
        <dbReference type="EMBL" id="ORZ35863.1"/>
    </source>
</evidence>
<keyword evidence="3" id="KW-1185">Reference proteome</keyword>
<keyword evidence="1" id="KW-1133">Transmembrane helix</keyword>
<gene>
    <name evidence="2" type="ORF">BCR44DRAFT_197520</name>
</gene>
<dbReference type="AlphaFoldDB" id="A0A1Y2HQ98"/>
<dbReference type="EMBL" id="MCFL01000020">
    <property type="protein sequence ID" value="ORZ35863.1"/>
    <property type="molecule type" value="Genomic_DNA"/>
</dbReference>
<keyword evidence="1" id="KW-0812">Transmembrane</keyword>